<comment type="caution">
    <text evidence="9">The sequence shown here is derived from an EMBL/GenBank/DDBJ whole genome shotgun (WGS) entry which is preliminary data.</text>
</comment>
<gene>
    <name evidence="9" type="ORF">B296_00032978</name>
</gene>
<keyword evidence="5" id="KW-0256">Endoplasmic reticulum</keyword>
<dbReference type="GO" id="GO:0004577">
    <property type="term" value="F:N-acetylglucosaminyldiphosphodolichol N-acetylglucosaminyltransferase activity"/>
    <property type="evidence" value="ECO:0007669"/>
    <property type="project" value="TreeGrafter"/>
</dbReference>
<dbReference type="GO" id="GO:0043541">
    <property type="term" value="C:UDP-N-acetylglucosamine transferase complex"/>
    <property type="evidence" value="ECO:0007669"/>
    <property type="project" value="TreeGrafter"/>
</dbReference>
<organism evidence="9 10">
    <name type="scientific">Ensete ventricosum</name>
    <name type="common">Abyssinian banana</name>
    <name type="synonym">Musa ensete</name>
    <dbReference type="NCBI Taxonomy" id="4639"/>
    <lineage>
        <taxon>Eukaryota</taxon>
        <taxon>Viridiplantae</taxon>
        <taxon>Streptophyta</taxon>
        <taxon>Embryophyta</taxon>
        <taxon>Tracheophyta</taxon>
        <taxon>Spermatophyta</taxon>
        <taxon>Magnoliopsida</taxon>
        <taxon>Liliopsida</taxon>
        <taxon>Zingiberales</taxon>
        <taxon>Musaceae</taxon>
        <taxon>Ensete</taxon>
    </lineage>
</organism>
<feature type="transmembrane region" description="Helical" evidence="8">
    <location>
        <begin position="12"/>
        <end position="32"/>
    </location>
</feature>
<evidence type="ECO:0000256" key="6">
    <source>
        <dbReference type="ARBA" id="ARBA00022989"/>
    </source>
</evidence>
<name>A0A426YSP4_ENSVE</name>
<evidence type="ECO:0000256" key="2">
    <source>
        <dbReference type="ARBA" id="ARBA00009731"/>
    </source>
</evidence>
<evidence type="ECO:0000256" key="4">
    <source>
        <dbReference type="ARBA" id="ARBA00022692"/>
    </source>
</evidence>
<evidence type="ECO:0000313" key="10">
    <source>
        <dbReference type="Proteomes" id="UP000287651"/>
    </source>
</evidence>
<comment type="similarity">
    <text evidence="2">Belongs to the ALG14 family.</text>
</comment>
<evidence type="ECO:0000256" key="1">
    <source>
        <dbReference type="ARBA" id="ARBA00004389"/>
    </source>
</evidence>
<keyword evidence="7 8" id="KW-0472">Membrane</keyword>
<evidence type="ECO:0000256" key="5">
    <source>
        <dbReference type="ARBA" id="ARBA00022824"/>
    </source>
</evidence>
<dbReference type="Pfam" id="PF08660">
    <property type="entry name" value="Alg14"/>
    <property type="match status" value="1"/>
</dbReference>
<comment type="subcellular location">
    <subcellularLocation>
        <location evidence="1">Endoplasmic reticulum membrane</location>
        <topology evidence="1">Single-pass membrane protein</topology>
    </subcellularLocation>
</comment>
<dbReference type="EMBL" id="AMZH03010467">
    <property type="protein sequence ID" value="RRT54701.1"/>
    <property type="molecule type" value="Genomic_DNA"/>
</dbReference>
<keyword evidence="4 8" id="KW-0812">Transmembrane</keyword>
<reference evidence="9 10" key="1">
    <citation type="journal article" date="2014" name="Agronomy (Basel)">
        <title>A Draft Genome Sequence for Ensete ventricosum, the Drought-Tolerant Tree Against Hunger.</title>
        <authorList>
            <person name="Harrison J."/>
            <person name="Moore K.A."/>
            <person name="Paszkiewicz K."/>
            <person name="Jones T."/>
            <person name="Grant M."/>
            <person name="Ambacheew D."/>
            <person name="Muzemil S."/>
            <person name="Studholme D.J."/>
        </authorList>
    </citation>
    <scope>NUCLEOTIDE SEQUENCE [LARGE SCALE GENOMIC DNA]</scope>
</reference>
<evidence type="ECO:0000256" key="7">
    <source>
        <dbReference type="ARBA" id="ARBA00023136"/>
    </source>
</evidence>
<dbReference type="AlphaFoldDB" id="A0A426YSP4"/>
<evidence type="ECO:0000313" key="9">
    <source>
        <dbReference type="EMBL" id="RRT54701.1"/>
    </source>
</evidence>
<dbReference type="InterPro" id="IPR013969">
    <property type="entry name" value="Oligosacch_biosynth_Alg14"/>
</dbReference>
<accession>A0A426YSP4</accession>
<sequence>MQIYRSREVGQSYIISIGTTLIATAHALWLVIRIRPQVIICNDPGTCIPLCASGFPFKVCITHVTYNIVLTILILNRTLLQSEP</sequence>
<keyword evidence="6 8" id="KW-1133">Transmembrane helix</keyword>
<evidence type="ECO:0000256" key="3">
    <source>
        <dbReference type="ARBA" id="ARBA00017467"/>
    </source>
</evidence>
<dbReference type="PANTHER" id="PTHR12154">
    <property type="entry name" value="GLYCOSYL TRANSFERASE-RELATED"/>
    <property type="match status" value="1"/>
</dbReference>
<proteinExistence type="inferred from homology"/>
<protein>
    <recommendedName>
        <fullName evidence="3">UDP-N-acetylglucosamine transferase subunit ALG14</fullName>
    </recommendedName>
</protein>
<dbReference type="Gene3D" id="3.40.50.2000">
    <property type="entry name" value="Glycogen Phosphorylase B"/>
    <property type="match status" value="1"/>
</dbReference>
<dbReference type="PANTHER" id="PTHR12154:SF4">
    <property type="entry name" value="UDP-N-ACETYLGLUCOSAMINE TRANSFERASE SUBUNIT ALG14 HOMOLOG"/>
    <property type="match status" value="1"/>
</dbReference>
<dbReference type="GO" id="GO:0006488">
    <property type="term" value="P:dolichol-linked oligosaccharide biosynthetic process"/>
    <property type="evidence" value="ECO:0007669"/>
    <property type="project" value="InterPro"/>
</dbReference>
<evidence type="ECO:0000256" key="8">
    <source>
        <dbReference type="SAM" id="Phobius"/>
    </source>
</evidence>
<dbReference type="Proteomes" id="UP000287651">
    <property type="component" value="Unassembled WGS sequence"/>
</dbReference>